<gene>
    <name evidence="10" type="primary">recJ</name>
    <name evidence="10" type="ORF">HCJ96_10390</name>
</gene>
<accession>A0ABX1R2W9</accession>
<evidence type="ECO:0000256" key="1">
    <source>
        <dbReference type="ARBA" id="ARBA00005915"/>
    </source>
</evidence>
<evidence type="ECO:0000256" key="6">
    <source>
        <dbReference type="SAM" id="Coils"/>
    </source>
</evidence>
<feature type="domain" description="RecJ OB" evidence="9">
    <location>
        <begin position="466"/>
        <end position="568"/>
    </location>
</feature>
<organism evidence="10 11">
    <name type="scientific">Alteromonas ponticola</name>
    <dbReference type="NCBI Taxonomy" id="2720613"/>
    <lineage>
        <taxon>Bacteria</taxon>
        <taxon>Pseudomonadati</taxon>
        <taxon>Pseudomonadota</taxon>
        <taxon>Gammaproteobacteria</taxon>
        <taxon>Alteromonadales</taxon>
        <taxon>Alteromonadaceae</taxon>
        <taxon>Alteromonas/Salinimonas group</taxon>
        <taxon>Alteromonas</taxon>
    </lineage>
</organism>
<dbReference type="Gene3D" id="3.10.310.30">
    <property type="match status" value="1"/>
</dbReference>
<dbReference type="Gene3D" id="3.90.1640.30">
    <property type="match status" value="1"/>
</dbReference>
<proteinExistence type="inferred from homology"/>
<dbReference type="InterPro" id="IPR001667">
    <property type="entry name" value="DDH_dom"/>
</dbReference>
<protein>
    <recommendedName>
        <fullName evidence="2">Single-stranded-DNA-specific exonuclease RecJ</fullName>
    </recommendedName>
</protein>
<name>A0ABX1R2W9_9ALTE</name>
<comment type="similarity">
    <text evidence="1">Belongs to the RecJ family.</text>
</comment>
<sequence>MSLSVVRRQSDIEPLSPSLHPVIDRVYRNRNIASTDELEVGLKALAHFDLLKGIDDATAVLTEAFTGQKQLTVVGDFDADGATSTAVCMLALRAMGLKNINYLVPNRFDFGYGLSEPLVELAAQQGAQVILTVDSGIACHAGVKKANQLDIKVVITDHHLPGATLPAASAIVNPNQPDCTFPSKSLAGVGVAFYLMLAQRARLTQEGWFTDNGITPPNLAELLDIVAVGTVADVVTLDANNRVLVHQGLQRIRSGRCRAGIKALVEVANRQLRILSASDLGFVVAPRLNAAGRLDDMALGIECLLCDDVLSARTAAARLDELNQERKEIEQSMRLDAEKIVASLNVDKPVNHDALVIYQSDFHQGVIGIVAGRIKEQFGVPTIAFAMQDDITLKGSARSVTGFHIRDVLEEISSRYPDLITKFGGHAMAAGLSLPLQNLSAFTDAFKTISRPYLDALPRQDSILSDGELSDSEFDLFFAHELNKAGPFGQGFEAPRFDGVFTLVAQRIVGQKHLKFTVRLQSGKEVDGIAFNIDPQLWPDPDVKQVELVYQLDINVFRNQETVQLLAEQVTPYA</sequence>
<feature type="domain" description="DDH" evidence="7">
    <location>
        <begin position="72"/>
        <end position="230"/>
    </location>
</feature>
<evidence type="ECO:0000256" key="4">
    <source>
        <dbReference type="ARBA" id="ARBA00022801"/>
    </source>
</evidence>
<evidence type="ECO:0000259" key="8">
    <source>
        <dbReference type="Pfam" id="PF02272"/>
    </source>
</evidence>
<evidence type="ECO:0000259" key="7">
    <source>
        <dbReference type="Pfam" id="PF01368"/>
    </source>
</evidence>
<keyword evidence="5 10" id="KW-0269">Exonuclease</keyword>
<dbReference type="Pfam" id="PF01368">
    <property type="entry name" value="DHH"/>
    <property type="match status" value="1"/>
</dbReference>
<keyword evidence="11" id="KW-1185">Reference proteome</keyword>
<dbReference type="EMBL" id="JAATNW010000005">
    <property type="protein sequence ID" value="NMH60429.1"/>
    <property type="molecule type" value="Genomic_DNA"/>
</dbReference>
<evidence type="ECO:0000313" key="10">
    <source>
        <dbReference type="EMBL" id="NMH60429.1"/>
    </source>
</evidence>
<dbReference type="InterPro" id="IPR041122">
    <property type="entry name" value="RecJ_OB"/>
</dbReference>
<dbReference type="GO" id="GO:0004527">
    <property type="term" value="F:exonuclease activity"/>
    <property type="evidence" value="ECO:0007669"/>
    <property type="project" value="UniProtKB-KW"/>
</dbReference>
<dbReference type="Proteomes" id="UP000709336">
    <property type="component" value="Unassembled WGS sequence"/>
</dbReference>
<evidence type="ECO:0000259" key="9">
    <source>
        <dbReference type="Pfam" id="PF17768"/>
    </source>
</evidence>
<comment type="caution">
    <text evidence="10">The sequence shown here is derived from an EMBL/GenBank/DDBJ whole genome shotgun (WGS) entry which is preliminary data.</text>
</comment>
<evidence type="ECO:0000256" key="2">
    <source>
        <dbReference type="ARBA" id="ARBA00019841"/>
    </source>
</evidence>
<dbReference type="Pfam" id="PF17768">
    <property type="entry name" value="RecJ_OB"/>
    <property type="match status" value="1"/>
</dbReference>
<dbReference type="Pfam" id="PF02272">
    <property type="entry name" value="DHHA1"/>
    <property type="match status" value="1"/>
</dbReference>
<evidence type="ECO:0000256" key="5">
    <source>
        <dbReference type="ARBA" id="ARBA00022839"/>
    </source>
</evidence>
<dbReference type="InterPro" id="IPR038763">
    <property type="entry name" value="DHH_sf"/>
</dbReference>
<dbReference type="InterPro" id="IPR003156">
    <property type="entry name" value="DHHA1_dom"/>
</dbReference>
<reference evidence="10 11" key="1">
    <citation type="submission" date="2020-03" db="EMBL/GenBank/DDBJ databases">
        <title>Alteromonas ponticola sp. nov., isolated from seawater.</title>
        <authorList>
            <person name="Yoon J.-H."/>
            <person name="Kim Y.-O."/>
        </authorList>
    </citation>
    <scope>NUCLEOTIDE SEQUENCE [LARGE SCALE GENOMIC DNA]</scope>
    <source>
        <strain evidence="10 11">MYP5</strain>
    </source>
</reference>
<dbReference type="InterPro" id="IPR004610">
    <property type="entry name" value="RecJ"/>
</dbReference>
<feature type="coiled-coil region" evidence="6">
    <location>
        <begin position="312"/>
        <end position="339"/>
    </location>
</feature>
<dbReference type="PANTHER" id="PTHR30255">
    <property type="entry name" value="SINGLE-STRANDED-DNA-SPECIFIC EXONUCLEASE RECJ"/>
    <property type="match status" value="1"/>
</dbReference>
<dbReference type="RefSeq" id="WP_169210986.1">
    <property type="nucleotide sequence ID" value="NZ_JAATNW010000005.1"/>
</dbReference>
<keyword evidence="4" id="KW-0378">Hydrolase</keyword>
<evidence type="ECO:0000256" key="3">
    <source>
        <dbReference type="ARBA" id="ARBA00022722"/>
    </source>
</evidence>
<keyword evidence="6" id="KW-0175">Coiled coil</keyword>
<dbReference type="PANTHER" id="PTHR30255:SF2">
    <property type="entry name" value="SINGLE-STRANDED-DNA-SPECIFIC EXONUCLEASE RECJ"/>
    <property type="match status" value="1"/>
</dbReference>
<dbReference type="NCBIfam" id="TIGR00644">
    <property type="entry name" value="recJ"/>
    <property type="match status" value="1"/>
</dbReference>
<evidence type="ECO:0000313" key="11">
    <source>
        <dbReference type="Proteomes" id="UP000709336"/>
    </source>
</evidence>
<dbReference type="InterPro" id="IPR051673">
    <property type="entry name" value="SSDNA_exonuclease_RecJ"/>
</dbReference>
<dbReference type="SUPFAM" id="SSF64182">
    <property type="entry name" value="DHH phosphoesterases"/>
    <property type="match status" value="1"/>
</dbReference>
<feature type="domain" description="DHHA1" evidence="8">
    <location>
        <begin position="355"/>
        <end position="448"/>
    </location>
</feature>
<keyword evidence="3" id="KW-0540">Nuclease</keyword>